<accession>L1LBV7</accession>
<keyword evidence="3" id="KW-1185">Reference proteome</keyword>
<evidence type="ECO:0000313" key="2">
    <source>
        <dbReference type="EMBL" id="EKX72663.1"/>
    </source>
</evidence>
<gene>
    <name evidence="2" type="ORF">BEWA_012220</name>
</gene>
<dbReference type="GeneID" id="15804298"/>
<comment type="caution">
    <text evidence="2">The sequence shown here is derived from an EMBL/GenBank/DDBJ whole genome shotgun (WGS) entry which is preliminary data.</text>
</comment>
<dbReference type="eggNOG" id="ENOG502T3UR">
    <property type="taxonomic scope" value="Eukaryota"/>
</dbReference>
<feature type="compositionally biased region" description="Polar residues" evidence="1">
    <location>
        <begin position="745"/>
        <end position="760"/>
    </location>
</feature>
<dbReference type="KEGG" id="beq:BEWA_012220"/>
<evidence type="ECO:0000256" key="1">
    <source>
        <dbReference type="SAM" id="MobiDB-lite"/>
    </source>
</evidence>
<sequence length="1381" mass="162931">MTGTYDFLYITQDALNQDFKISDDCHIARSESDFGEDSTSDCIDDYNGFNTSSYTENPEFTECSLFDACTTSSDWVNHVLLKNAFRKWVISYHNSVRETVLQMIVNIYYKRRYVSLVFKAFFVLRRRKKLKLAIKEAESFSLNVVLTRWKDFAEKNKAFRSNKVYAKIFHQSSVAMRTISTLKSAVALRKECEKLSLRLVDIIERHFSLAIIRPWYNQTKREKRLELCFKDINSNNILYNKDLILALFNFHYNYRTGVKLLSSLILQFVKRRALHKLCEYRNVLLEKEDAVVKGLWKLTTQTCFDHWRYLVMDKIASNLRKSWLESKAFHILKKYAAHKRLVSKKISLARTELNTLCQKNVLTKMYNRILSKNRLISALDSISFCANISLKRHAFYSLFYNSKIIEADIRHDLVAKKFMTRSLYKRYMNSLRTYAESKRGKSDMLALATISYNRYILSSYFGFMHEFYLERRKNVDSILASFSSRRRHFLLLRSFTFFVRGINRIRRLNEVQDSIQSLHQLSIASFALSALSFSISRKLYRKIITLASVCTSDVSELEKLTISDLDSINKIIECDYSNVDFYSQGYPCTDVSKSFINDKLAPLWNTKVSGNVLYNATFPMNSECRAFLFLLLNFKAKYRWIIDTYSFDNDDFFTCLYARLNNVDLSSIRSSHTLLLHQAKLDYLSPSSAVSCDEYTPLNMQDTFEDYPLEIRSLLHSMIFSKLFHLQDSSMHQFNLKVRKHENMQSSDAQTMSSQTTVLSTPADEGPSSGDFKILDLLRLKLPLWRLISYKLLSRFSLRVFKEWRTIITAKREKRLRDLETTDNVRGISNMINLINVFNEWLRITREESEIRKDALVSKCKRFVSILEYTIFAKKRLVYLRLHLNFVISKYSGIERSDQLVSLLKGSIQFGYHGECLDLLREYRTYTNFHIILLRWLMHTRWTTKVRTEANEFARLNFLIKSWRTWRNATIIRQENRRAAEELITTEARSISLSTHFEEWVKSKRCRNVLESFTPVRVCFYNWKSLAATNRRLRHVSDFISHQSDKMILDFHINQWLSSYNNVVEYRMIVENCRKTYFKKRLLKCFNAWYDCASHSKRLGDCRDDLESHSNGTIKSHYYQLLVQICTLRRMEKSRILNNVLVTLRLVAASSKLYKVLESGLKRSDKHALMESINLLRVNLERETMAEVVMKNETIYSALSQLSNLPKYRTDLAINVLRTNANEMLIYKRVKALHYGRLTKECFNNWKKIAQFYTRWVNPLYGTLELEDENDAHEHQGEYRDIYFIRCQYLILKSRSSLQYWRAYSNALPVDKFTLSAIDDFVCKNRILASLRVLSENAMEKKWHSFCSARATDFAESRQVRLKHAMFSTWRELVHGNVLEE</sequence>
<dbReference type="VEuPathDB" id="PiroplasmaDB:BEWA_012220"/>
<reference evidence="2 3" key="1">
    <citation type="journal article" date="2012" name="BMC Genomics">
        <title>Comparative genomic analysis and phylogenetic position of Theileria equi.</title>
        <authorList>
            <person name="Kappmeyer L.S."/>
            <person name="Thiagarajan M."/>
            <person name="Herndon D.R."/>
            <person name="Ramsay J.D."/>
            <person name="Caler E."/>
            <person name="Djikeng A."/>
            <person name="Gillespie J.J."/>
            <person name="Lau A.O."/>
            <person name="Roalson E.H."/>
            <person name="Silva J.C."/>
            <person name="Silva M.G."/>
            <person name="Suarez C.E."/>
            <person name="Ueti M.W."/>
            <person name="Nene V.M."/>
            <person name="Mealey R.H."/>
            <person name="Knowles D.P."/>
            <person name="Brayton K.A."/>
        </authorList>
    </citation>
    <scope>NUCLEOTIDE SEQUENCE [LARGE SCALE GENOMIC DNA]</scope>
    <source>
        <strain evidence="2 3">WA</strain>
    </source>
</reference>
<dbReference type="STRING" id="1537102.L1LBV7"/>
<dbReference type="OrthoDB" id="365331at2759"/>
<organism evidence="2 3">
    <name type="scientific">Theileria equi strain WA</name>
    <dbReference type="NCBI Taxonomy" id="1537102"/>
    <lineage>
        <taxon>Eukaryota</taxon>
        <taxon>Sar</taxon>
        <taxon>Alveolata</taxon>
        <taxon>Apicomplexa</taxon>
        <taxon>Aconoidasida</taxon>
        <taxon>Piroplasmida</taxon>
        <taxon>Theileriidae</taxon>
        <taxon>Theileria</taxon>
    </lineage>
</organism>
<name>L1LBV7_THEEQ</name>
<evidence type="ECO:0008006" key="4">
    <source>
        <dbReference type="Google" id="ProtNLM"/>
    </source>
</evidence>
<dbReference type="EMBL" id="ACOU01000004">
    <property type="protein sequence ID" value="EKX72663.1"/>
    <property type="molecule type" value="Genomic_DNA"/>
</dbReference>
<proteinExistence type="predicted"/>
<dbReference type="RefSeq" id="XP_004832115.1">
    <property type="nucleotide sequence ID" value="XM_004832058.1"/>
</dbReference>
<evidence type="ECO:0000313" key="3">
    <source>
        <dbReference type="Proteomes" id="UP000031512"/>
    </source>
</evidence>
<protein>
    <recommendedName>
        <fullName evidence="4">Sfi1 spindle body domain-containing protein</fullName>
    </recommendedName>
</protein>
<feature type="region of interest" description="Disordered" evidence="1">
    <location>
        <begin position="745"/>
        <end position="764"/>
    </location>
</feature>
<dbReference type="Proteomes" id="UP000031512">
    <property type="component" value="Unassembled WGS sequence"/>
</dbReference>